<keyword evidence="1" id="KW-1133">Transmembrane helix</keyword>
<organism evidence="2 3">
    <name type="scientific">Pedobacter chinensis</name>
    <dbReference type="NCBI Taxonomy" id="2282421"/>
    <lineage>
        <taxon>Bacteria</taxon>
        <taxon>Pseudomonadati</taxon>
        <taxon>Bacteroidota</taxon>
        <taxon>Sphingobacteriia</taxon>
        <taxon>Sphingobacteriales</taxon>
        <taxon>Sphingobacteriaceae</taxon>
        <taxon>Pedobacter</taxon>
    </lineage>
</organism>
<keyword evidence="3" id="KW-1185">Reference proteome</keyword>
<reference evidence="2 3" key="1">
    <citation type="submission" date="2018-07" db="EMBL/GenBank/DDBJ databases">
        <title>Pedobacter sp. nov., isolated from soil.</title>
        <authorList>
            <person name="Zhou L.Y."/>
            <person name="Du Z.J."/>
        </authorList>
    </citation>
    <scope>NUCLEOTIDE SEQUENCE [LARGE SCALE GENOMIC DNA]</scope>
    <source>
        <strain evidence="2 3">JDX94</strain>
    </source>
</reference>
<keyword evidence="1" id="KW-0812">Transmembrane</keyword>
<protein>
    <submittedName>
        <fullName evidence="2">Uncharacterized protein</fullName>
    </submittedName>
</protein>
<gene>
    <name evidence="2" type="ORF">DU508_12050</name>
</gene>
<dbReference type="EMBL" id="QPKV01000004">
    <property type="protein sequence ID" value="RDC56330.1"/>
    <property type="molecule type" value="Genomic_DNA"/>
</dbReference>
<comment type="caution">
    <text evidence="2">The sequence shown here is derived from an EMBL/GenBank/DDBJ whole genome shotgun (WGS) entry which is preliminary data.</text>
</comment>
<sequence length="88" mass="9849">MLVFENVAAIIIPPPSGLGSLFYMAIILSSLRDLFISWNYKALMAEMIIAQIVSSAIINPERMVLLVFENVAVIIIPPLRGWVYYLHG</sequence>
<proteinExistence type="predicted"/>
<accession>A0A369PVQ5</accession>
<keyword evidence="1" id="KW-0472">Membrane</keyword>
<evidence type="ECO:0000313" key="2">
    <source>
        <dbReference type="EMBL" id="RDC56330.1"/>
    </source>
</evidence>
<feature type="transmembrane region" description="Helical" evidence="1">
    <location>
        <begin position="40"/>
        <end position="58"/>
    </location>
</feature>
<name>A0A369PVQ5_9SPHI</name>
<dbReference type="AlphaFoldDB" id="A0A369PVQ5"/>
<feature type="transmembrane region" description="Helical" evidence="1">
    <location>
        <begin position="6"/>
        <end position="28"/>
    </location>
</feature>
<evidence type="ECO:0000313" key="3">
    <source>
        <dbReference type="Proteomes" id="UP000253961"/>
    </source>
</evidence>
<dbReference type="Proteomes" id="UP000253961">
    <property type="component" value="Unassembled WGS sequence"/>
</dbReference>
<feature type="transmembrane region" description="Helical" evidence="1">
    <location>
        <begin position="64"/>
        <end position="86"/>
    </location>
</feature>
<evidence type="ECO:0000256" key="1">
    <source>
        <dbReference type="SAM" id="Phobius"/>
    </source>
</evidence>